<dbReference type="NCBIfam" id="TIGR03709">
    <property type="entry name" value="PPK2_rel_1"/>
    <property type="match status" value="1"/>
</dbReference>
<name>A0ABY7U7B4_9CORY</name>
<dbReference type="InterPro" id="IPR022488">
    <property type="entry name" value="PPK2-related"/>
</dbReference>
<dbReference type="Proteomes" id="UP001220064">
    <property type="component" value="Chromosome"/>
</dbReference>
<dbReference type="SUPFAM" id="SSF52540">
    <property type="entry name" value="P-loop containing nucleoside triphosphate hydrolases"/>
    <property type="match status" value="1"/>
</dbReference>
<evidence type="ECO:0000313" key="2">
    <source>
        <dbReference type="EMBL" id="WCZ32588.1"/>
    </source>
</evidence>
<dbReference type="PANTHER" id="PTHR34383:SF3">
    <property type="entry name" value="POLYPHOSPHATE:AMP PHOSPHOTRANSFERASE"/>
    <property type="match status" value="1"/>
</dbReference>
<keyword evidence="3" id="KW-1185">Reference proteome</keyword>
<dbReference type="GO" id="GO:0016301">
    <property type="term" value="F:kinase activity"/>
    <property type="evidence" value="ECO:0007669"/>
    <property type="project" value="UniProtKB-KW"/>
</dbReference>
<protein>
    <submittedName>
        <fullName evidence="2">Polyphosphate kinase 2 (PPK2)</fullName>
    </submittedName>
</protein>
<gene>
    <name evidence="2" type="ORF">CMASS_05735</name>
</gene>
<organism evidence="2 3">
    <name type="scientific">Corynebacterium massiliense DSM 45435</name>
    <dbReference type="NCBI Taxonomy" id="1121364"/>
    <lineage>
        <taxon>Bacteria</taxon>
        <taxon>Bacillati</taxon>
        <taxon>Actinomycetota</taxon>
        <taxon>Actinomycetes</taxon>
        <taxon>Mycobacteriales</taxon>
        <taxon>Corynebacteriaceae</taxon>
        <taxon>Corynebacterium</taxon>
    </lineage>
</organism>
<dbReference type="EMBL" id="CP063189">
    <property type="protein sequence ID" value="WCZ32588.1"/>
    <property type="molecule type" value="Genomic_DNA"/>
</dbReference>
<feature type="domain" description="Polyphosphate kinase-2-related" evidence="1">
    <location>
        <begin position="78"/>
        <end position="265"/>
    </location>
</feature>
<dbReference type="PANTHER" id="PTHR34383">
    <property type="entry name" value="POLYPHOSPHATE:AMP PHOSPHOTRANSFERASE-RELATED"/>
    <property type="match status" value="1"/>
</dbReference>
<dbReference type="Gene3D" id="3.40.50.300">
    <property type="entry name" value="P-loop containing nucleotide triphosphate hydrolases"/>
    <property type="match status" value="1"/>
</dbReference>
<evidence type="ECO:0000259" key="1">
    <source>
        <dbReference type="Pfam" id="PF03976"/>
    </source>
</evidence>
<keyword evidence="2" id="KW-0418">Kinase</keyword>
<reference evidence="2 3" key="1">
    <citation type="submission" date="2020-10" db="EMBL/GenBank/DDBJ databases">
        <title>Complete genome sequence of Corynebacterium massiliense DSM 45435, type strain of Corynebacterium massiliense.</title>
        <authorList>
            <person name="Busche T."/>
            <person name="Kalinowski J."/>
            <person name="Ruckert C."/>
        </authorList>
    </citation>
    <scope>NUCLEOTIDE SEQUENCE [LARGE SCALE GENOMIC DNA]</scope>
    <source>
        <strain evidence="2 3">DSM 45435</strain>
    </source>
</reference>
<proteinExistence type="predicted"/>
<keyword evidence="2" id="KW-0808">Transferase</keyword>
<accession>A0ABY7U7B4</accession>
<evidence type="ECO:0000313" key="3">
    <source>
        <dbReference type="Proteomes" id="UP001220064"/>
    </source>
</evidence>
<dbReference type="InterPro" id="IPR027417">
    <property type="entry name" value="P-loop_NTPase"/>
</dbReference>
<dbReference type="Pfam" id="PF03976">
    <property type="entry name" value="PPK2"/>
    <property type="match status" value="1"/>
</dbReference>
<sequence>MGKFKIKDALTLRAGNNFRLADVDPSSTPGFSGDKDDLKSRFEHFDDELYDLQEKLFATARAGGDSNNDGEADTPAPSLLVVLQGMDTSGKGGAIRHVLNLFDPQGTSTVGFGKPTEEELEHDFLWRIRKHDPEPGQIVAFDRSHYEDVLIQRVHEWVDEPEVERRFGAIRGYERELAARNVHIIKVFFHISRDFQKKNLLKRIEREDKHWKYDPGDIDERKLWDDYMAAYEDAIRRTDEDYAPWYVIPTDNKKYARMALKFLILNGLRNLDLSWPGRDFDPEVERARLEESD</sequence>
<dbReference type="RefSeq" id="WP_022862062.1">
    <property type="nucleotide sequence ID" value="NZ_ATVG01000001.1"/>
</dbReference>
<dbReference type="InterPro" id="IPR022300">
    <property type="entry name" value="PPK2-rel_1"/>
</dbReference>